<name>A0A0F0H2V1_LENAE</name>
<dbReference type="AlphaFoldDB" id="A0A0F0H2V1"/>
<feature type="transmembrane region" description="Helical" evidence="6">
    <location>
        <begin position="191"/>
        <end position="213"/>
    </location>
</feature>
<keyword evidence="5 6" id="KW-0472">Membrane</keyword>
<feature type="transmembrane region" description="Helical" evidence="6">
    <location>
        <begin position="279"/>
        <end position="295"/>
    </location>
</feature>
<dbReference type="InterPro" id="IPR050638">
    <property type="entry name" value="AA-Vitamin_Transporters"/>
</dbReference>
<comment type="subcellular location">
    <subcellularLocation>
        <location evidence="1">Membrane</location>
        <topology evidence="1">Multi-pass membrane protein</topology>
    </subcellularLocation>
</comment>
<accession>A0A0F0H2V1</accession>
<evidence type="ECO:0000256" key="2">
    <source>
        <dbReference type="ARBA" id="ARBA00007362"/>
    </source>
</evidence>
<dbReference type="InterPro" id="IPR000620">
    <property type="entry name" value="EamA_dom"/>
</dbReference>
<proteinExistence type="inferred from homology"/>
<dbReference type="Pfam" id="PF00892">
    <property type="entry name" value="EamA"/>
    <property type="match status" value="2"/>
</dbReference>
<evidence type="ECO:0000259" key="7">
    <source>
        <dbReference type="Pfam" id="PF00892"/>
    </source>
</evidence>
<dbReference type="InterPro" id="IPR037185">
    <property type="entry name" value="EmrE-like"/>
</dbReference>
<dbReference type="PATRIC" id="fig|68170.10.peg.1825"/>
<feature type="domain" description="EamA" evidence="7">
    <location>
        <begin position="19"/>
        <end position="148"/>
    </location>
</feature>
<evidence type="ECO:0000256" key="6">
    <source>
        <dbReference type="SAM" id="Phobius"/>
    </source>
</evidence>
<dbReference type="SUPFAM" id="SSF103481">
    <property type="entry name" value="Multidrug resistance efflux transporter EmrE"/>
    <property type="match status" value="2"/>
</dbReference>
<dbReference type="Proteomes" id="UP000033393">
    <property type="component" value="Unassembled WGS sequence"/>
</dbReference>
<evidence type="ECO:0000313" key="8">
    <source>
        <dbReference type="EMBL" id="KJK50034.1"/>
    </source>
</evidence>
<reference evidence="8 9" key="1">
    <citation type="submission" date="2015-02" db="EMBL/GenBank/DDBJ databases">
        <authorList>
            <person name="Ju K.-S."/>
            <person name="Doroghazi J.R."/>
            <person name="Metcalf W."/>
        </authorList>
    </citation>
    <scope>NUCLEOTIDE SEQUENCE [LARGE SCALE GENOMIC DNA]</scope>
    <source>
        <strain evidence="8 9">NRRL B-16140</strain>
    </source>
</reference>
<comment type="similarity">
    <text evidence="2">Belongs to the EamA transporter family.</text>
</comment>
<dbReference type="GO" id="GO:0016020">
    <property type="term" value="C:membrane"/>
    <property type="evidence" value="ECO:0007669"/>
    <property type="project" value="UniProtKB-SubCell"/>
</dbReference>
<feature type="transmembrane region" description="Helical" evidence="6">
    <location>
        <begin position="75"/>
        <end position="95"/>
    </location>
</feature>
<dbReference type="EMBL" id="JYJG01000069">
    <property type="protein sequence ID" value="KJK50034.1"/>
    <property type="molecule type" value="Genomic_DNA"/>
</dbReference>
<dbReference type="PANTHER" id="PTHR32322">
    <property type="entry name" value="INNER MEMBRANE TRANSPORTER"/>
    <property type="match status" value="1"/>
</dbReference>
<feature type="transmembrane region" description="Helical" evidence="6">
    <location>
        <begin position="107"/>
        <end position="127"/>
    </location>
</feature>
<feature type="transmembrane region" description="Helical" evidence="6">
    <location>
        <begin position="159"/>
        <end position="179"/>
    </location>
</feature>
<keyword evidence="3 6" id="KW-0812">Transmembrane</keyword>
<organism evidence="8 9">
    <name type="scientific">Lentzea aerocolonigenes</name>
    <name type="common">Lechevalieria aerocolonigenes</name>
    <name type="synonym">Saccharothrix aerocolonigenes</name>
    <dbReference type="NCBI Taxonomy" id="68170"/>
    <lineage>
        <taxon>Bacteria</taxon>
        <taxon>Bacillati</taxon>
        <taxon>Actinomycetota</taxon>
        <taxon>Actinomycetes</taxon>
        <taxon>Pseudonocardiales</taxon>
        <taxon>Pseudonocardiaceae</taxon>
        <taxon>Lentzea</taxon>
    </lineage>
</organism>
<feature type="transmembrane region" description="Helical" evidence="6">
    <location>
        <begin position="134"/>
        <end position="153"/>
    </location>
</feature>
<keyword evidence="4 6" id="KW-1133">Transmembrane helix</keyword>
<evidence type="ECO:0000256" key="5">
    <source>
        <dbReference type="ARBA" id="ARBA00023136"/>
    </source>
</evidence>
<evidence type="ECO:0000313" key="9">
    <source>
        <dbReference type="Proteomes" id="UP000033393"/>
    </source>
</evidence>
<feature type="transmembrane region" description="Helical" evidence="6">
    <location>
        <begin position="12"/>
        <end position="33"/>
    </location>
</feature>
<protein>
    <submittedName>
        <fullName evidence="8">Membrane protein</fullName>
    </submittedName>
</protein>
<evidence type="ECO:0000256" key="1">
    <source>
        <dbReference type="ARBA" id="ARBA00004141"/>
    </source>
</evidence>
<gene>
    <name evidence="8" type="ORF">UK23_12505</name>
</gene>
<feature type="transmembrane region" description="Helical" evidence="6">
    <location>
        <begin position="219"/>
        <end position="241"/>
    </location>
</feature>
<feature type="domain" description="EamA" evidence="7">
    <location>
        <begin position="163"/>
        <end position="294"/>
    </location>
</feature>
<keyword evidence="9" id="KW-1185">Reference proteome</keyword>
<evidence type="ECO:0000256" key="4">
    <source>
        <dbReference type="ARBA" id="ARBA00022989"/>
    </source>
</evidence>
<dbReference type="PANTHER" id="PTHR32322:SF9">
    <property type="entry name" value="AMINO-ACID METABOLITE EFFLUX PUMP-RELATED"/>
    <property type="match status" value="1"/>
</dbReference>
<sequence length="302" mass="31335">MPAKPPHQPARSARVVSQFVLLAIAWGSSFLLIKLGLQGLTPLQVVAGRLSTGALALGVVTVLSRQRLPREPVVWAHLAVVAVVLCVVPFTLFAWAEQHIDSGLASIYNATTPLMTALVALAVLPAERPTRTKLIGLAVGFLGVLIVLAPWRILLGGGVVAQLACLLATLSYGLAFVYLRRFVSPRGLNAVPVATVQVGLAATIMLVLAPAWIATPGALSWVVLAAVGVLGIVGTGLAYVWNTNVVAGWGATSASTVTYLAPVVGVVLGVVVLGEALHWNEPLGGAVIIAGVVLAQRRPAHR</sequence>
<comment type="caution">
    <text evidence="8">The sequence shown here is derived from an EMBL/GenBank/DDBJ whole genome shotgun (WGS) entry which is preliminary data.</text>
</comment>
<evidence type="ECO:0000256" key="3">
    <source>
        <dbReference type="ARBA" id="ARBA00022692"/>
    </source>
</evidence>
<feature type="transmembrane region" description="Helical" evidence="6">
    <location>
        <begin position="253"/>
        <end position="273"/>
    </location>
</feature>